<gene>
    <name evidence="5" type="primary">rpmC</name>
    <name evidence="6" type="ORF">A2W14_00530</name>
</gene>
<keyword evidence="2 5" id="KW-0689">Ribosomal protein</keyword>
<dbReference type="InterPro" id="IPR001854">
    <property type="entry name" value="Ribosomal_uL29"/>
</dbReference>
<evidence type="ECO:0000256" key="4">
    <source>
        <dbReference type="ARBA" id="ARBA00035204"/>
    </source>
</evidence>
<dbReference type="GO" id="GO:1990904">
    <property type="term" value="C:ribonucleoprotein complex"/>
    <property type="evidence" value="ECO:0007669"/>
    <property type="project" value="UniProtKB-KW"/>
</dbReference>
<name>A0A1F5YVF3_9BACT</name>
<dbReference type="NCBIfam" id="TIGR00012">
    <property type="entry name" value="L29"/>
    <property type="match status" value="1"/>
</dbReference>
<evidence type="ECO:0000256" key="1">
    <source>
        <dbReference type="ARBA" id="ARBA00009254"/>
    </source>
</evidence>
<proteinExistence type="inferred from homology"/>
<evidence type="ECO:0000313" key="6">
    <source>
        <dbReference type="EMBL" id="OGG04053.1"/>
    </source>
</evidence>
<dbReference type="Proteomes" id="UP000176665">
    <property type="component" value="Unassembled WGS sequence"/>
</dbReference>
<protein>
    <recommendedName>
        <fullName evidence="4 5">Large ribosomal subunit protein uL29</fullName>
    </recommendedName>
</protein>
<dbReference type="STRING" id="1798371.A2W14_00530"/>
<evidence type="ECO:0000313" key="7">
    <source>
        <dbReference type="Proteomes" id="UP000176665"/>
    </source>
</evidence>
<comment type="caution">
    <text evidence="6">The sequence shown here is derived from an EMBL/GenBank/DDBJ whole genome shotgun (WGS) entry which is preliminary data.</text>
</comment>
<dbReference type="AlphaFoldDB" id="A0A1F5YVF3"/>
<evidence type="ECO:0000256" key="3">
    <source>
        <dbReference type="ARBA" id="ARBA00023274"/>
    </source>
</evidence>
<dbReference type="InterPro" id="IPR036049">
    <property type="entry name" value="Ribosomal_uL29_sf"/>
</dbReference>
<dbReference type="GO" id="GO:0005840">
    <property type="term" value="C:ribosome"/>
    <property type="evidence" value="ECO:0007669"/>
    <property type="project" value="UniProtKB-KW"/>
</dbReference>
<sequence>MKKREVKELVGKTVPELKKQLTDLMTNLKKIQIDRQIGKLKNTNLYGQTLKDIARVKNVLRQKEGSKA</sequence>
<evidence type="ECO:0000256" key="5">
    <source>
        <dbReference type="HAMAP-Rule" id="MF_00374"/>
    </source>
</evidence>
<dbReference type="GO" id="GO:0003735">
    <property type="term" value="F:structural constituent of ribosome"/>
    <property type="evidence" value="ECO:0007669"/>
    <property type="project" value="InterPro"/>
</dbReference>
<evidence type="ECO:0000256" key="2">
    <source>
        <dbReference type="ARBA" id="ARBA00022980"/>
    </source>
</evidence>
<dbReference type="EMBL" id="MFJA01000007">
    <property type="protein sequence ID" value="OGG04053.1"/>
    <property type="molecule type" value="Genomic_DNA"/>
</dbReference>
<dbReference type="HAMAP" id="MF_00374">
    <property type="entry name" value="Ribosomal_uL29"/>
    <property type="match status" value="1"/>
</dbReference>
<dbReference type="SUPFAM" id="SSF46561">
    <property type="entry name" value="Ribosomal protein L29 (L29p)"/>
    <property type="match status" value="1"/>
</dbReference>
<keyword evidence="3 5" id="KW-0687">Ribonucleoprotein</keyword>
<accession>A0A1F5YVF3</accession>
<organism evidence="6 7">
    <name type="scientific">Candidatus Gottesmanbacteria bacterium RBG_16_37_8</name>
    <dbReference type="NCBI Taxonomy" id="1798371"/>
    <lineage>
        <taxon>Bacteria</taxon>
        <taxon>Candidatus Gottesmaniibacteriota</taxon>
    </lineage>
</organism>
<reference evidence="6 7" key="1">
    <citation type="journal article" date="2016" name="Nat. Commun.">
        <title>Thousands of microbial genomes shed light on interconnected biogeochemical processes in an aquifer system.</title>
        <authorList>
            <person name="Anantharaman K."/>
            <person name="Brown C.T."/>
            <person name="Hug L.A."/>
            <person name="Sharon I."/>
            <person name="Castelle C.J."/>
            <person name="Probst A.J."/>
            <person name="Thomas B.C."/>
            <person name="Singh A."/>
            <person name="Wilkins M.J."/>
            <person name="Karaoz U."/>
            <person name="Brodie E.L."/>
            <person name="Williams K.H."/>
            <person name="Hubbard S.S."/>
            <person name="Banfield J.F."/>
        </authorList>
    </citation>
    <scope>NUCLEOTIDE SEQUENCE [LARGE SCALE GENOMIC DNA]</scope>
</reference>
<dbReference type="GO" id="GO:0006412">
    <property type="term" value="P:translation"/>
    <property type="evidence" value="ECO:0007669"/>
    <property type="project" value="UniProtKB-UniRule"/>
</dbReference>
<dbReference type="Pfam" id="PF00831">
    <property type="entry name" value="Ribosomal_L29"/>
    <property type="match status" value="1"/>
</dbReference>
<comment type="similarity">
    <text evidence="1 5">Belongs to the universal ribosomal protein uL29 family.</text>
</comment>
<dbReference type="Gene3D" id="1.10.287.310">
    <property type="match status" value="1"/>
</dbReference>